<protein>
    <recommendedName>
        <fullName evidence="1">Mmc1 C-terminal domain-containing protein</fullName>
    </recommendedName>
</protein>
<dbReference type="RefSeq" id="XP_046075713.1">
    <property type="nucleotide sequence ID" value="XM_046217987.1"/>
</dbReference>
<gene>
    <name evidence="2" type="ORF">BGW36DRAFT_394992</name>
</gene>
<evidence type="ECO:0000313" key="2">
    <source>
        <dbReference type="EMBL" id="KAH8702337.1"/>
    </source>
</evidence>
<dbReference type="AlphaFoldDB" id="A0AAD4Q452"/>
<dbReference type="Pfam" id="PF23868">
    <property type="entry name" value="Mmc1_C"/>
    <property type="match status" value="1"/>
</dbReference>
<dbReference type="EMBL" id="JAJTJA010000003">
    <property type="protein sequence ID" value="KAH8702337.1"/>
    <property type="molecule type" value="Genomic_DNA"/>
</dbReference>
<dbReference type="Pfam" id="PF23867">
    <property type="entry name" value="Mmc1_N"/>
    <property type="match status" value="1"/>
</dbReference>
<reference evidence="2" key="1">
    <citation type="submission" date="2021-12" db="EMBL/GenBank/DDBJ databases">
        <title>Convergent genome expansion in fungi linked to evolution of root-endophyte symbiosis.</title>
        <authorList>
            <consortium name="DOE Joint Genome Institute"/>
            <person name="Ke Y.-H."/>
            <person name="Bonito G."/>
            <person name="Liao H.-L."/>
            <person name="Looney B."/>
            <person name="Rojas-Flechas A."/>
            <person name="Nash J."/>
            <person name="Hameed K."/>
            <person name="Schadt C."/>
            <person name="Martin F."/>
            <person name="Crous P.W."/>
            <person name="Miettinen O."/>
            <person name="Magnuson J.K."/>
            <person name="Labbe J."/>
            <person name="Jacobson D."/>
            <person name="Doktycz M.J."/>
            <person name="Veneault-Fourrey C."/>
            <person name="Kuo A."/>
            <person name="Mondo S."/>
            <person name="Calhoun S."/>
            <person name="Riley R."/>
            <person name="Ohm R."/>
            <person name="LaButti K."/>
            <person name="Andreopoulos B."/>
            <person name="Pangilinan J."/>
            <person name="Nolan M."/>
            <person name="Tritt A."/>
            <person name="Clum A."/>
            <person name="Lipzen A."/>
            <person name="Daum C."/>
            <person name="Barry K."/>
            <person name="Grigoriev I.V."/>
            <person name="Vilgalys R."/>
        </authorList>
    </citation>
    <scope>NUCLEOTIDE SEQUENCE</scope>
    <source>
        <strain evidence="2">PMI_201</strain>
    </source>
</reference>
<name>A0AAD4Q452_9EURO</name>
<dbReference type="PANTHER" id="PTHR38644">
    <property type="entry name" value="EXPRESSED PROTEIN"/>
    <property type="match status" value="1"/>
</dbReference>
<evidence type="ECO:0000259" key="1">
    <source>
        <dbReference type="Pfam" id="PF23868"/>
    </source>
</evidence>
<evidence type="ECO:0000313" key="3">
    <source>
        <dbReference type="Proteomes" id="UP001201262"/>
    </source>
</evidence>
<dbReference type="GeneID" id="70248274"/>
<feature type="domain" description="Mmc1 C-terminal" evidence="1">
    <location>
        <begin position="396"/>
        <end position="594"/>
    </location>
</feature>
<dbReference type="PANTHER" id="PTHR38644:SF1">
    <property type="entry name" value="EXPRESSED PROTEIN"/>
    <property type="match status" value="1"/>
</dbReference>
<keyword evidence="3" id="KW-1185">Reference proteome</keyword>
<accession>A0AAD4Q452</accession>
<proteinExistence type="predicted"/>
<comment type="caution">
    <text evidence="2">The sequence shown here is derived from an EMBL/GenBank/DDBJ whole genome shotgun (WGS) entry which is preliminary data.</text>
</comment>
<dbReference type="InterPro" id="IPR056196">
    <property type="entry name" value="Mmc1_C"/>
</dbReference>
<organism evidence="2 3">
    <name type="scientific">Talaromyces proteolyticus</name>
    <dbReference type="NCBI Taxonomy" id="1131652"/>
    <lineage>
        <taxon>Eukaryota</taxon>
        <taxon>Fungi</taxon>
        <taxon>Dikarya</taxon>
        <taxon>Ascomycota</taxon>
        <taxon>Pezizomycotina</taxon>
        <taxon>Eurotiomycetes</taxon>
        <taxon>Eurotiomycetidae</taxon>
        <taxon>Eurotiales</taxon>
        <taxon>Trichocomaceae</taxon>
        <taxon>Talaromyces</taxon>
        <taxon>Talaromyces sect. Bacilispori</taxon>
    </lineage>
</organism>
<dbReference type="Proteomes" id="UP001201262">
    <property type="component" value="Unassembled WGS sequence"/>
</dbReference>
<sequence length="641" mass="70869">MPPGIRASVSKSVLRFWDNGTSLPQRVFFCPSCSTWRRTLTTTRTRNGVSDLRRQHDAFTSRFIGKNSSDIARRLISTNSPFETNRTVPARYRDLYALLGELQQTAADQISLSRLQLAQRGLESEIPVIRVAVLGLNDASTARQLVRLLLADPLTGKEPWEDLINSHGSEESQGLLIRYGEESGIIDDSACPTISVSSPLLKKGNIQILVGKIGTGNEPAGVSITEDTLFVPTISISTPNSEVQSVIQYPVHRTIICGTGTDGLFAYSGLLGRANLGLTEQLVHGAIELKDSGRISGESKVTFVDIAVADAALAKFRESVQYASDYERGWTASGIQEIVNWLSMADDTKNGIVLDLEILVQSLLNTAEEGLVAKEAMRIKEQEITTVSADTRQSLDQTVSAWSERAHTELRNSLEEVFTSQRWRGLAWWKLFWRVDDVGAVASEILQTGYLKQAEKEMIWTAGRVKQAGLLNRSPNAEDFIIPSSRAEPEQSAEATEVKKDDPWPMQIAASRFKLSSSTIPSLQALSQNLVLFSASTTGLTSALSALLYTSSSTGLYEACTVAAVGLIYSMRRQQSKWEKARSFWEEEVRETGRTALIETEEVLRKSVRDGPSREREELPETRARLIIERARKALEDVKRG</sequence>